<dbReference type="InterPro" id="IPR056747">
    <property type="entry name" value="VPS13-like_M"/>
</dbReference>
<feature type="region of interest" description="Disordered" evidence="4">
    <location>
        <begin position="1059"/>
        <end position="1078"/>
    </location>
</feature>
<dbReference type="Pfam" id="PF25033">
    <property type="entry name" value="VPS13_M"/>
    <property type="match status" value="1"/>
</dbReference>
<feature type="domain" description="Vacuolar protein sorting-associated protein 13 VPS13 adaptor binding" evidence="7">
    <location>
        <begin position="2009"/>
        <end position="2557"/>
    </location>
</feature>
<reference evidence="10" key="1">
    <citation type="submission" date="2022-11" db="UniProtKB">
        <authorList>
            <consortium name="WormBaseParasite"/>
        </authorList>
    </citation>
    <scope>IDENTIFICATION</scope>
</reference>
<dbReference type="Pfam" id="PF25037">
    <property type="entry name" value="VPS13_C"/>
    <property type="match status" value="1"/>
</dbReference>
<keyword evidence="2" id="KW-0813">Transport</keyword>
<dbReference type="Pfam" id="PF25036">
    <property type="entry name" value="VPS13_VAB"/>
    <property type="match status" value="1"/>
</dbReference>
<evidence type="ECO:0000256" key="4">
    <source>
        <dbReference type="SAM" id="MobiDB-lite"/>
    </source>
</evidence>
<dbReference type="GO" id="GO:0045053">
    <property type="term" value="P:protein retention in Golgi apparatus"/>
    <property type="evidence" value="ECO:0007669"/>
    <property type="project" value="TreeGrafter"/>
</dbReference>
<accession>A0A914WWG4</accession>
<evidence type="ECO:0000259" key="7">
    <source>
        <dbReference type="Pfam" id="PF25036"/>
    </source>
</evidence>
<evidence type="ECO:0000313" key="10">
    <source>
        <dbReference type="WBParaSite" id="PSAMB.scaffold54size92479.g1345.t1"/>
    </source>
</evidence>
<organism evidence="9 10">
    <name type="scientific">Plectus sambesii</name>
    <dbReference type="NCBI Taxonomy" id="2011161"/>
    <lineage>
        <taxon>Eukaryota</taxon>
        <taxon>Metazoa</taxon>
        <taxon>Ecdysozoa</taxon>
        <taxon>Nematoda</taxon>
        <taxon>Chromadorea</taxon>
        <taxon>Plectida</taxon>
        <taxon>Plectina</taxon>
        <taxon>Plectoidea</taxon>
        <taxon>Plectidae</taxon>
        <taxon>Plectus</taxon>
    </lineage>
</organism>
<feature type="domain" description="VPS13-like middle region" evidence="6">
    <location>
        <begin position="1114"/>
        <end position="1889"/>
    </location>
</feature>
<protein>
    <submittedName>
        <fullName evidence="10">Uncharacterized protein</fullName>
    </submittedName>
</protein>
<dbReference type="PANTHER" id="PTHR16166:SF93">
    <property type="entry name" value="INTERMEMBRANE LIPID TRANSFER PROTEIN VPS13"/>
    <property type="match status" value="1"/>
</dbReference>
<dbReference type="GO" id="GO:0006869">
    <property type="term" value="P:lipid transport"/>
    <property type="evidence" value="ECO:0007669"/>
    <property type="project" value="UniProtKB-KW"/>
</dbReference>
<evidence type="ECO:0000313" key="9">
    <source>
        <dbReference type="Proteomes" id="UP000887566"/>
    </source>
</evidence>
<keyword evidence="3" id="KW-0445">Lipid transport</keyword>
<evidence type="ECO:0000256" key="3">
    <source>
        <dbReference type="ARBA" id="ARBA00023055"/>
    </source>
</evidence>
<dbReference type="InterPro" id="IPR056748">
    <property type="entry name" value="VPS13-like_C"/>
</dbReference>
<sequence>MVFESLVADLLNRFLGDFVENLDASQLNIGIWGGDVKLENLDIKETALDDLDLPVKLKFGHLSKLVLKIPWKNLYTAPVIANIEGLDIIVVPNKGVKYNEVKSFKNKQDVKQKTLSRLEEARGLRRKMKEGKDAAPDTFAEKMVTQVIKNLQVTVKNIHIRYEDKYTNRRRPFAAGITLDSLDFQTTDENWIPTIHKEAVKLIFKLVQMNSLAVYWNSDTKLISDMTSKEEIGRAMRSVIATSNNLPQGYNYILEPISVDAKLRLNQKPEADETDWTTPKILLNVSVELIGLHIGKYQYQDVLLFLEAQERFTLAGRYLQYRPDLLEYKGHYREWWKFAYTSILEENVRRKRRNWSWRHMKAHRDLVKAYKNAWVQKLTVKSPHKADLETITDAELKLDVFNLNVARQQADMEVDRKGLTRVEDQPQGWGAWAKSWWSGDSNEQKKKSDKDIVTQFEEAMTPEEKAKLFDAIDYEENTPPTDYPKHFVENKVDLGLKRLLIAVEDDLKDRSRQIVVNLELDNLKADFEQRPSARAINLITSIQTVTMKGMATTANTEAPVIVQLDKGGEPGEPWLGLTVDTNPLSGEYDQFVKAAIQPVFVVYHAPSINCLIDVFRPPESVRLQQLAIAAMAKYEDVKALSATGLAHAVEKKSKLVLDICISPATIMIPESGIYTKHRALLVADLGLLTLKTVDTDNVAVTGVGNKKIEDQRLASLMDKAYDKFAIKLRNLQLLFCKPNDDWQSARKEGGGSCMHILKPTGFEIAFHKSSIDDLQIPKIRIFGALPDLIMSMSDERLLELMKLGLSIPPPPPGPPEPPVAAAVPTPNIRERARMKAIAEVDEVDVEDDSVGEDDTDAQAFKEQQVQVEVSILLHVVELNVSRMKNGSAEPYMSVRIKSLGADLQMRTFDLVVSAYLGNIEIEDQAHRGMGQASNSSLFLVENPFKAHSDQPLFSLKFIQANRLSPFFETEYKMIEQLVVIRFEALNIGLHQEAFVALKNFGEELQRRVATVQAAAPKPLVPAPPAQPAAVLPSPHSSYWKLSGRLSSAISLESLTADDVSGRSRSQSPRTRREASRQQLSDAAFEQRIIKTKVQASLGFINITVGTSRRVDSVVYVRGIDADVVMTEKTTNVVANLKTISIDDGTPAARYPHILSVSSAKDMFHWEFVQYNRTDAEKAKMTVHDVDMGVLMRLSELRFVFLNAWLNRLLCWIAPFQVEAQAAAAQAGAAAAVRATEAAKNIKEIIQERPPKIKLDIDLHAPILFVPKKSDSAETLVIDLGRIAIANTFDSKMLQHQTALCDSMELRLTDVKVARALLTADGQTVAAECQLLEPITFDIRVKRNLTFGWYKNEPEIAINAHLPQINLSLSQEDYTMIMHILSGNLAEGPAPPARKPLPQSTDLKKEELEETNEMVVMADTHASPDQSPQDLGPSTRITFHFKMDGITANLYSGSSNLDTGKGVVERMKERAFSGVNLSVLKLSGTILEDNTIESAIRLEQVTMDDKRMGATRISRLLDKRADVHERSFIDIAYKQSSTDDKDVMLVTCPFLLLLCPEFLGSLANFFTVPKTDDEMDAPVFQSPAQAAGVIDNTTKQPTPATTTANPTITLEEPKVGTIKVRLAVEDPEIILIEDSNNPSDTLAMILKFRADVNVDQDGDAMKVGGGITGLEIYSGYYAPKKRDLSKLEVLKSVDVKLSGEIGAKSGQTINVEVGDFRIKVSPSTIRLLSAVAANMSVKPAEASAGQKKGPPTLRKRPNFWEPKELLEDDYWWFREVAAVGDDNFEPGVDVLEYGEQKQQLNITMNSFVFTLEAGTDDRTIPLILLESTFKAEVCDWSSLMTASATMTLQMGYYNETFSTWEPIIEPVESKGDWRSWDLKLMLQTHSEDEKIDGFKIPPKMTVSLVATDMLHLTLTKSCFDLLTKLGDLFQQAAQQKSPPMTKALPGKSPYLVLNETGIVMSVFGSDSLKVDGASTKDGAEAKFGEPVAVEFSTASHSNMAEDVLDAAFLKSENTPDAKLNLRLSSMNTVREVNVSRAETRVFALPVQSSAGEQWQLVSHVESEYGRKLVTLRSIVRVINHLSLPIEVHSLVDTNLELCGRAEPESAVNLPLPMIYTPAGEFFFRPAGDQYEMSAESVKWREFANNTRTMSVVRCTQSSDDHVGFFIQVCAELDQALFENTPKKTVNSRCYTVHLWPPVTFHNQLPFPVQLLAPAEPAFNLNGGESVALKAIYPGRSAVNLKVAYGGVDYETKMQIAEDPQELTAVEFVAATADGEKKRMNLGLHTTNEHGRFDLSLYSPFWMVNNTGLPLTYMESGKGALQKATSCSPCRSGANFDAEADHTTHHMPNEKGPVLFIFSGKDFLSKKKAKLQVAESQWSDEFPLDTVGNSGRVTCKGPADQELDVMVNITLTNSGLTKVVTFTPFYLLQNSSKIGIEVKEYGQDIWLPVPAKSCVGFWPVQKSKRKMMTARYAGTTDECLIFPFTESFEAFSAILNDYIGMYVTCSVGESSVVVAIEDFADGMTPVMLINHTSLPISYKQKVAKDFDVIQPHKIRPYTWSCIVEERTITWTCGDFRMDDGLFKDGIGEFYSDKEQQHKLYWVSFLNGRQRLLMVTDDLAVTTVAHEAYEVERIEQQVTMSLQGVGISLVNNLLGLEIAYVAIASSGVMWEQRVRNRFKPLTAKEGHQFESEYNKWQVEKKRATVSIDKYTVDFGNMQLSKPNQTDIRRIFQTGLWLQYRSSPHQLQIHLKINHLQVDNQLPACVFDIVLAPVPPPKSVAADSAPKPFTELSFMMRKSEHSTVPQIKYFKVLVQEMAVKVDQGFINAMISLFVNKETVQANTPEAFANDLKLTQTDLSSLAMVTSSNEQKAFYDNLHISPLMIHLSFSQGGSSGEDIKAKKGKHVEIQSEFVNLLLKSVGVTLTELQDVVFKLAYFEREFVFYNRQQLQGEIVSHYTRQAIKQLYVLVLGLDIIGNPFGLVRDLSSGVQDFFYEPFQGAILGPEEFAEGLALGVSSLFGHAVGGAAGAVSRITGTLGKGVAALTLDSEYQRKRQEALNRRPQNFGQGMVRGAEGLGQGVFDGVTGVFLKPIEGAREGGVGGFAKGVGKGLLGAVVRPVSGVVDAVSSSLDAVRTVTSTDQEVKKLRPPRYIQPDHIIRPYYRIEAEGNKLLHETDKGAYAATDAYIAHSAVAEKHVFFVTDQRVLLAKKTDLTGVWETEWQFTWDELLGEPQSLEKGLKFELKHRKKGFLGIGGSSGKIVQFHDPETNKYIAGKVREAYSKIL</sequence>
<dbReference type="Pfam" id="PF12624">
    <property type="entry name" value="VPS13_N"/>
    <property type="match status" value="1"/>
</dbReference>
<dbReference type="PANTHER" id="PTHR16166">
    <property type="entry name" value="VACUOLAR PROTEIN SORTING-ASSOCIATED PROTEIN VPS13"/>
    <property type="match status" value="1"/>
</dbReference>
<evidence type="ECO:0000259" key="6">
    <source>
        <dbReference type="Pfam" id="PF25033"/>
    </source>
</evidence>
<evidence type="ECO:0000256" key="1">
    <source>
        <dbReference type="ARBA" id="ARBA00006545"/>
    </source>
</evidence>
<keyword evidence="9" id="KW-1185">Reference proteome</keyword>
<name>A0A914WWG4_9BILA</name>
<feature type="domain" description="Chorein N-terminal" evidence="5">
    <location>
        <begin position="2"/>
        <end position="803"/>
    </location>
</feature>
<dbReference type="GO" id="GO:0006623">
    <property type="term" value="P:protein targeting to vacuole"/>
    <property type="evidence" value="ECO:0007669"/>
    <property type="project" value="TreeGrafter"/>
</dbReference>
<dbReference type="Proteomes" id="UP000887566">
    <property type="component" value="Unplaced"/>
</dbReference>
<dbReference type="InterPro" id="IPR026847">
    <property type="entry name" value="VPS13"/>
</dbReference>
<dbReference type="InterPro" id="IPR009543">
    <property type="entry name" value="VPS13_VAB"/>
</dbReference>
<dbReference type="InterPro" id="IPR026854">
    <property type="entry name" value="VPS13_N"/>
</dbReference>
<dbReference type="WBParaSite" id="PSAMB.scaffold54size92479.g1345.t1">
    <property type="protein sequence ID" value="PSAMB.scaffold54size92479.g1345.t1"/>
    <property type="gene ID" value="PSAMB.scaffold54size92479.g1345"/>
</dbReference>
<evidence type="ECO:0000259" key="8">
    <source>
        <dbReference type="Pfam" id="PF25037"/>
    </source>
</evidence>
<feature type="domain" description="Intermembrane lipid transfer protein VPS13-like C-terminal" evidence="8">
    <location>
        <begin position="3142"/>
        <end position="3261"/>
    </location>
</feature>
<evidence type="ECO:0000259" key="5">
    <source>
        <dbReference type="Pfam" id="PF12624"/>
    </source>
</evidence>
<proteinExistence type="inferred from homology"/>
<evidence type="ECO:0000256" key="2">
    <source>
        <dbReference type="ARBA" id="ARBA00022448"/>
    </source>
</evidence>
<comment type="similarity">
    <text evidence="1">Belongs to the VPS13 family.</text>
</comment>